<dbReference type="InterPro" id="IPR036286">
    <property type="entry name" value="LexA/Signal_pep-like_sf"/>
</dbReference>
<dbReference type="CDD" id="cd06462">
    <property type="entry name" value="Peptidase_S24_S26"/>
    <property type="match status" value="1"/>
</dbReference>
<dbReference type="OrthoDB" id="3191897at2"/>
<dbReference type="Proteomes" id="UP000005435">
    <property type="component" value="Chromosome"/>
</dbReference>
<reference evidence="1 2" key="2">
    <citation type="journal article" date="2012" name="Stand. Genomic Sci.">
        <title>Complete Genome Sequence of Clostridium clariflavum DSM 19732.</title>
        <authorList>
            <person name="Izquierdo J.A."/>
            <person name="Goodwin L."/>
            <person name="Davenport K.W."/>
            <person name="Teshima H."/>
            <person name="Bruce D."/>
            <person name="Detter C."/>
            <person name="Tapia R."/>
            <person name="Han S."/>
            <person name="Land M."/>
            <person name="Hauser L."/>
            <person name="Jeffries C.D."/>
            <person name="Han J."/>
            <person name="Pitluck S."/>
            <person name="Nolan M."/>
            <person name="Chen A."/>
            <person name="Huntemann M."/>
            <person name="Mavromatis K."/>
            <person name="Mikhailova N."/>
            <person name="Liolios K."/>
            <person name="Woyke T."/>
            <person name="Lynd L.R."/>
        </authorList>
    </citation>
    <scope>NUCLEOTIDE SEQUENCE [LARGE SCALE GENOMIC DNA]</scope>
    <source>
        <strain evidence="2">DSM 19732 / NBRC 101661 / EBR45</strain>
    </source>
</reference>
<dbReference type="Gene3D" id="2.10.109.10">
    <property type="entry name" value="Umud Fragment, subunit A"/>
    <property type="match status" value="1"/>
</dbReference>
<gene>
    <name evidence="1" type="ordered locus">Clocl_2090</name>
</gene>
<evidence type="ECO:0000313" key="1">
    <source>
        <dbReference type="EMBL" id="AEV68687.1"/>
    </source>
</evidence>
<evidence type="ECO:0000313" key="2">
    <source>
        <dbReference type="Proteomes" id="UP000005435"/>
    </source>
</evidence>
<accession>G8LWL9</accession>
<dbReference type="EMBL" id="CP003065">
    <property type="protein sequence ID" value="AEV68687.1"/>
    <property type="molecule type" value="Genomic_DNA"/>
</dbReference>
<dbReference type="SUPFAM" id="SSF51306">
    <property type="entry name" value="LexA/Signal peptidase"/>
    <property type="match status" value="1"/>
</dbReference>
<dbReference type="AlphaFoldDB" id="G8LWL9"/>
<dbReference type="STRING" id="720554.Clocl_2090"/>
<dbReference type="RefSeq" id="WP_014255267.1">
    <property type="nucleotide sequence ID" value="NC_016627.1"/>
</dbReference>
<dbReference type="eggNOG" id="COG0681">
    <property type="taxonomic scope" value="Bacteria"/>
</dbReference>
<dbReference type="KEGG" id="ccl:Clocl_2090"/>
<proteinExistence type="predicted"/>
<protein>
    <recommendedName>
        <fullName evidence="3">Peptidase S24/S26A/S26B/S26C domain-containing protein</fullName>
    </recommendedName>
</protein>
<name>G8LWL9_ACECE</name>
<reference evidence="2" key="1">
    <citation type="submission" date="2011-12" db="EMBL/GenBank/DDBJ databases">
        <title>Complete sequence of Clostridium clariflavum DSM 19732.</title>
        <authorList>
            <consortium name="US DOE Joint Genome Institute"/>
            <person name="Lucas S."/>
            <person name="Han J."/>
            <person name="Lapidus A."/>
            <person name="Cheng J.-F."/>
            <person name="Goodwin L."/>
            <person name="Pitluck S."/>
            <person name="Peters L."/>
            <person name="Teshima H."/>
            <person name="Detter J.C."/>
            <person name="Han C."/>
            <person name="Tapia R."/>
            <person name="Land M."/>
            <person name="Hauser L."/>
            <person name="Kyrpides N."/>
            <person name="Ivanova N."/>
            <person name="Pagani I."/>
            <person name="Kitzmiller T."/>
            <person name="Lynd L."/>
            <person name="Izquierdo J."/>
            <person name="Woyke T."/>
        </authorList>
    </citation>
    <scope>NUCLEOTIDE SEQUENCE [LARGE SCALE GENOMIC DNA]</scope>
    <source>
        <strain evidence="2">DSM 19732 / NBRC 101661 / EBR45</strain>
    </source>
</reference>
<dbReference type="HOGENOM" id="CLU_126496_0_0_9"/>
<evidence type="ECO:0008006" key="3">
    <source>
        <dbReference type="Google" id="ProtNLM"/>
    </source>
</evidence>
<sequence precursor="true">MNVKKVSMNLDSLSPIILEMLDKNIDILMNVTGTSMTPMLINKRDKVILTSCDKFSLKKGDIPLYRRSNGKYVLHRIVKVNENTYDLCGDNQCEIEKGVPKSAVIAVVKAFERNGKMYGCNDIRYELYWRFWLLAMPFRRLIQKVRLKLRRRK</sequence>
<organism evidence="1 2">
    <name type="scientific">Acetivibrio clariflavus (strain DSM 19732 / NBRC 101661 / EBR45)</name>
    <name type="common">Clostridium clariflavum</name>
    <dbReference type="NCBI Taxonomy" id="720554"/>
    <lineage>
        <taxon>Bacteria</taxon>
        <taxon>Bacillati</taxon>
        <taxon>Bacillota</taxon>
        <taxon>Clostridia</taxon>
        <taxon>Eubacteriales</taxon>
        <taxon>Oscillospiraceae</taxon>
        <taxon>Acetivibrio</taxon>
    </lineage>
</organism>
<keyword evidence="2" id="KW-1185">Reference proteome</keyword>